<dbReference type="InterPro" id="IPR020612">
    <property type="entry name" value="Methylthiotransferase_CS"/>
</dbReference>
<dbReference type="Proteomes" id="UP000238589">
    <property type="component" value="Unassembled WGS sequence"/>
</dbReference>
<comment type="cofactor">
    <cofactor evidence="6">
        <name>[4Fe-4S] cluster</name>
        <dbReference type="ChEBI" id="CHEBI:49883"/>
    </cofactor>
    <text evidence="6">Binds 1 [4Fe-4S] cluster. The cluster is coordinated with 3 cysteines and an exchangeable S-adenosyl-L-methionine.</text>
</comment>
<evidence type="ECO:0000259" key="8">
    <source>
        <dbReference type="PROSITE" id="PS51918"/>
    </source>
</evidence>
<dbReference type="Pfam" id="PF08497">
    <property type="entry name" value="Radical_SAM_N"/>
    <property type="match status" value="1"/>
</dbReference>
<evidence type="ECO:0000313" key="9">
    <source>
        <dbReference type="EMBL" id="PRD65125.1"/>
    </source>
</evidence>
<evidence type="ECO:0000256" key="6">
    <source>
        <dbReference type="HAMAP-Rule" id="MF_01251"/>
    </source>
</evidence>
<feature type="region of interest" description="Disordered" evidence="7">
    <location>
        <begin position="733"/>
        <end position="823"/>
    </location>
</feature>
<dbReference type="PANTHER" id="PTHR32331:SF0">
    <property type="entry name" value="UPF0313 PROTEIN YGIQ"/>
    <property type="match status" value="1"/>
</dbReference>
<dbReference type="InterPro" id="IPR013704">
    <property type="entry name" value="UPF0313_N"/>
</dbReference>
<name>A0A2S9K424_9BURK</name>
<feature type="binding site" evidence="6">
    <location>
        <position position="449"/>
    </location>
    <ligand>
        <name>[4Fe-4S] cluster</name>
        <dbReference type="ChEBI" id="CHEBI:49883"/>
        <note>4Fe-4S-S-AdoMet</note>
    </ligand>
</feature>
<sequence>MNAPIDVSFFPRAAKPLTSYRPYWAKRFGTAPFLPMSRAEMEQLGWDSCDIILVTGDAYVDHPSFGMAVIGRVLEAQGFRVGIIAQPDWQSAEPFKVLGKPNLFWGVTAGNMDSMINRYTADRKIRSDDAYTPGDVGGKRPDRAAIVYSQRCREAYKDVPIVLGGIEGSLRRIAHYDYWTETVRRSIVVDSKCDILLYGNAERALVEVAHRIARKEPVEQITDVRGTAFVRKQSGEGWFEIDSTEVDQPGRVDAHLNPYLMVSEQAKAQGQSCARDDEAQEQAAAQNAACASDNAGAKAAATATGASQGASIQPLTFMANPALQAKGKPPRDRTVIRLPSFEAVKADPVLYAHANRVLHLETNPGNARALVQAHGSGTAARDVWINPPPIPLTTSEMDYVFDLPYARSPHPAYADENGSHDGATKIPAWEMIRFSINIMRGCFGGCTFCSITEHEGRIIQSRSEASIIQEVEDIRDKVKGFTGVISDLGGPTANMYRLGCRSPEIEAACRKPSCVYPGLCQNLTTNHDPLIQIYRRARSLRGIKKILIGSGLRYDLAVKSPAYVKELVQHHVGGYLKIAPEHTESGPLSKMMKPGIGTYDRFKQLFEQFSAEAGKKQFLIPYFIAAHPGTSDEDMMNLAIWLKKNGFRADQVQTFYPSPMATATAMYHSGLNTLKGIHRDERGEKVDVVRGERRRRLHKAFLRYHDPKNWPLLREALKAMGRADLIGNGKQHLIPTYQPLTDDGYQSARRSNSTPAGKSSGPARSVQGATPAKPGTGQAAGKAQPMRGQILTQHTGLPPRAGTAAGKPRPGSKPTGPASGKKR</sequence>
<dbReference type="InterPro" id="IPR023404">
    <property type="entry name" value="rSAM_horseshoe"/>
</dbReference>
<keyword evidence="10" id="KW-1185">Reference proteome</keyword>
<evidence type="ECO:0000256" key="7">
    <source>
        <dbReference type="SAM" id="MobiDB-lite"/>
    </source>
</evidence>
<dbReference type="Pfam" id="PF11842">
    <property type="entry name" value="DUF3362"/>
    <property type="match status" value="1"/>
</dbReference>
<keyword evidence="4 6" id="KW-0408">Iron</keyword>
<reference evidence="9 10" key="1">
    <citation type="submission" date="2018-03" db="EMBL/GenBank/DDBJ databases">
        <title>Comparative genomics illustrates the genes involved in a hyperalkaliphilic mechanisms of Serpentinomonas isolated from highly-alkaline calcium-rich serpentinized springs.</title>
        <authorList>
            <person name="Suzuki S."/>
            <person name="Ishii S."/>
            <person name="Walworth N."/>
            <person name="Bird L."/>
            <person name="Kuenen J.G."/>
            <person name="Nealson K.H."/>
        </authorList>
    </citation>
    <scope>NUCLEOTIDE SEQUENCE [LARGE SCALE GENOMIC DNA]</scope>
    <source>
        <strain evidence="9 10">P1</strain>
    </source>
</reference>
<protein>
    <submittedName>
        <fullName evidence="9">YgiQ family radical SAM protein</fullName>
    </submittedName>
</protein>
<evidence type="ECO:0000256" key="3">
    <source>
        <dbReference type="ARBA" id="ARBA00022723"/>
    </source>
</evidence>
<evidence type="ECO:0000313" key="10">
    <source>
        <dbReference type="Proteomes" id="UP000238589"/>
    </source>
</evidence>
<dbReference type="InterPro" id="IPR006638">
    <property type="entry name" value="Elp3/MiaA/NifB-like_rSAM"/>
</dbReference>
<dbReference type="SFLD" id="SFLDG01069">
    <property type="entry name" value="UPF0313"/>
    <property type="match status" value="1"/>
</dbReference>
<organism evidence="9 10">
    <name type="scientific">Malikia granosa</name>
    <dbReference type="NCBI Taxonomy" id="263067"/>
    <lineage>
        <taxon>Bacteria</taxon>
        <taxon>Pseudomonadati</taxon>
        <taxon>Pseudomonadota</taxon>
        <taxon>Betaproteobacteria</taxon>
        <taxon>Burkholderiales</taxon>
        <taxon>Comamonadaceae</taxon>
        <taxon>Malikia</taxon>
    </lineage>
</organism>
<dbReference type="EMBL" id="PVLQ01000035">
    <property type="protein sequence ID" value="PRD65125.1"/>
    <property type="molecule type" value="Genomic_DNA"/>
</dbReference>
<dbReference type="InterPro" id="IPR058240">
    <property type="entry name" value="rSAM_sf"/>
</dbReference>
<dbReference type="HAMAP" id="MF_01251">
    <property type="entry name" value="UPF0313"/>
    <property type="match status" value="1"/>
</dbReference>
<comment type="caution">
    <text evidence="9">The sequence shown here is derived from an EMBL/GenBank/DDBJ whole genome shotgun (WGS) entry which is preliminary data.</text>
</comment>
<evidence type="ECO:0000256" key="2">
    <source>
        <dbReference type="ARBA" id="ARBA00022691"/>
    </source>
</evidence>
<dbReference type="SMART" id="SM00729">
    <property type="entry name" value="Elp3"/>
    <property type="match status" value="1"/>
</dbReference>
<dbReference type="GO" id="GO:0003824">
    <property type="term" value="F:catalytic activity"/>
    <property type="evidence" value="ECO:0007669"/>
    <property type="project" value="InterPro"/>
</dbReference>
<keyword evidence="5 6" id="KW-0411">Iron-sulfur</keyword>
<comment type="similarity">
    <text evidence="6">Belongs to the UPF0313 family.</text>
</comment>
<keyword evidence="2 6" id="KW-0949">S-adenosyl-L-methionine</keyword>
<dbReference type="RefSeq" id="WP_105748563.1">
    <property type="nucleotide sequence ID" value="NZ_PVLQ01000035.1"/>
</dbReference>
<evidence type="ECO:0000256" key="5">
    <source>
        <dbReference type="ARBA" id="ARBA00023014"/>
    </source>
</evidence>
<feature type="compositionally biased region" description="Polar residues" evidence="7">
    <location>
        <begin position="748"/>
        <end position="757"/>
    </location>
</feature>
<dbReference type="GO" id="GO:0005506">
    <property type="term" value="F:iron ion binding"/>
    <property type="evidence" value="ECO:0007669"/>
    <property type="project" value="UniProtKB-UniRule"/>
</dbReference>
<evidence type="ECO:0000256" key="1">
    <source>
        <dbReference type="ARBA" id="ARBA00022485"/>
    </source>
</evidence>
<proteinExistence type="inferred from homology"/>
<dbReference type="PANTHER" id="PTHR32331">
    <property type="entry name" value="UPF0313 PROTEIN YGIQ"/>
    <property type="match status" value="1"/>
</dbReference>
<keyword evidence="1 6" id="KW-0004">4Fe-4S</keyword>
<feature type="binding site" evidence="6">
    <location>
        <position position="446"/>
    </location>
    <ligand>
        <name>[4Fe-4S] cluster</name>
        <dbReference type="ChEBI" id="CHEBI:49883"/>
        <note>4Fe-4S-S-AdoMet</note>
    </ligand>
</feature>
<dbReference type="InterPro" id="IPR022946">
    <property type="entry name" value="UPF0313"/>
</dbReference>
<dbReference type="AlphaFoldDB" id="A0A2S9K424"/>
<feature type="domain" description="Radical SAM core" evidence="8">
    <location>
        <begin position="428"/>
        <end position="695"/>
    </location>
</feature>
<dbReference type="NCBIfam" id="TIGR03904">
    <property type="entry name" value="SAM_YgiQ"/>
    <property type="match status" value="1"/>
</dbReference>
<evidence type="ECO:0000256" key="4">
    <source>
        <dbReference type="ARBA" id="ARBA00023004"/>
    </source>
</evidence>
<dbReference type="SUPFAM" id="SSF102114">
    <property type="entry name" value="Radical SAM enzymes"/>
    <property type="match status" value="1"/>
</dbReference>
<dbReference type="Gene3D" id="3.80.30.20">
    <property type="entry name" value="tm_1862 like domain"/>
    <property type="match status" value="1"/>
</dbReference>
<accession>A0A2S9K424</accession>
<gene>
    <name evidence="9" type="ORF">C6P64_10735</name>
</gene>
<keyword evidence="3 6" id="KW-0479">Metal-binding</keyword>
<dbReference type="Pfam" id="PF04055">
    <property type="entry name" value="Radical_SAM"/>
    <property type="match status" value="1"/>
</dbReference>
<dbReference type="InterPro" id="IPR007197">
    <property type="entry name" value="rSAM"/>
</dbReference>
<dbReference type="OrthoDB" id="9803479at2"/>
<dbReference type="SFLD" id="SFLDS00029">
    <property type="entry name" value="Radical_SAM"/>
    <property type="match status" value="1"/>
</dbReference>
<dbReference type="PROSITE" id="PS51918">
    <property type="entry name" value="RADICAL_SAM"/>
    <property type="match status" value="1"/>
</dbReference>
<dbReference type="GO" id="GO:0051539">
    <property type="term" value="F:4 iron, 4 sulfur cluster binding"/>
    <property type="evidence" value="ECO:0007669"/>
    <property type="project" value="UniProtKB-KW"/>
</dbReference>
<dbReference type="PROSITE" id="PS01278">
    <property type="entry name" value="MTTASE_RADICAL"/>
    <property type="match status" value="1"/>
</dbReference>
<dbReference type="InterPro" id="IPR024560">
    <property type="entry name" value="UPF0313_C"/>
</dbReference>
<feature type="binding site" evidence="6">
    <location>
        <position position="442"/>
    </location>
    <ligand>
        <name>[4Fe-4S] cluster</name>
        <dbReference type="ChEBI" id="CHEBI:49883"/>
        <note>4Fe-4S-S-AdoMet</note>
    </ligand>
</feature>